<dbReference type="SUPFAM" id="SSF110857">
    <property type="entry name" value="Gamma-glutamyl cyclotransferase-like"/>
    <property type="match status" value="1"/>
</dbReference>
<gene>
    <name evidence="2" type="ORF">EUX98_g6949</name>
</gene>
<sequence length="253" mass="27816">MTSQTSQNKTLPADDDFFPDWGTEIPHSTSLSERINLPSSIVEGSNIFISPISSNHLSSYLTNRSPCLLFFYGTLSLPHVLQRVLGLNEAPILLPASIKGFSIKMWGPYPALIRPGHAYKKQPPQRPPTPTTVISSVAAKVKNRLNRGSSSSSSSLHTTAGNTDEGEVITTTAGSCDPVVGMAYWGTEEDIPKLLRYEGENYEMVECVIKAGRDETVGRTFVWCGYAEELTEGGFDPTMFPDVDGRTLQRQQW</sequence>
<feature type="region of interest" description="Disordered" evidence="1">
    <location>
        <begin position="144"/>
        <end position="170"/>
    </location>
</feature>
<dbReference type="OrthoDB" id="3262926at2759"/>
<dbReference type="InterPro" id="IPR013024">
    <property type="entry name" value="GGCT-like"/>
</dbReference>
<evidence type="ECO:0000313" key="3">
    <source>
        <dbReference type="Proteomes" id="UP000308730"/>
    </source>
</evidence>
<dbReference type="Proteomes" id="UP000308730">
    <property type="component" value="Unassembled WGS sequence"/>
</dbReference>
<dbReference type="EMBL" id="SGPM01000268">
    <property type="protein sequence ID" value="THH27239.1"/>
    <property type="molecule type" value="Genomic_DNA"/>
</dbReference>
<name>A0A4S4MN13_9APHY</name>
<protein>
    <submittedName>
        <fullName evidence="2">Uncharacterized protein</fullName>
    </submittedName>
</protein>
<dbReference type="Gene3D" id="3.10.490.10">
    <property type="entry name" value="Gamma-glutamyl cyclotransferase-like"/>
    <property type="match status" value="1"/>
</dbReference>
<evidence type="ECO:0000313" key="2">
    <source>
        <dbReference type="EMBL" id="THH27239.1"/>
    </source>
</evidence>
<accession>A0A4S4MN13</accession>
<reference evidence="2 3" key="1">
    <citation type="submission" date="2019-02" db="EMBL/GenBank/DDBJ databases">
        <title>Genome sequencing of the rare red list fungi Antrodiella citrinella (Flaviporus citrinellus).</title>
        <authorList>
            <person name="Buettner E."/>
            <person name="Kellner H."/>
        </authorList>
    </citation>
    <scope>NUCLEOTIDE SEQUENCE [LARGE SCALE GENOMIC DNA]</scope>
    <source>
        <strain evidence="2 3">DSM 108506</strain>
    </source>
</reference>
<dbReference type="AlphaFoldDB" id="A0A4S4MN13"/>
<evidence type="ECO:0000256" key="1">
    <source>
        <dbReference type="SAM" id="MobiDB-lite"/>
    </source>
</evidence>
<dbReference type="InterPro" id="IPR036568">
    <property type="entry name" value="GGCT-like_sf"/>
</dbReference>
<proteinExistence type="predicted"/>
<comment type="caution">
    <text evidence="2">The sequence shown here is derived from an EMBL/GenBank/DDBJ whole genome shotgun (WGS) entry which is preliminary data.</text>
</comment>
<organism evidence="2 3">
    <name type="scientific">Antrodiella citrinella</name>
    <dbReference type="NCBI Taxonomy" id="2447956"/>
    <lineage>
        <taxon>Eukaryota</taxon>
        <taxon>Fungi</taxon>
        <taxon>Dikarya</taxon>
        <taxon>Basidiomycota</taxon>
        <taxon>Agaricomycotina</taxon>
        <taxon>Agaricomycetes</taxon>
        <taxon>Polyporales</taxon>
        <taxon>Steccherinaceae</taxon>
        <taxon>Antrodiella</taxon>
    </lineage>
</organism>
<keyword evidence="3" id="KW-1185">Reference proteome</keyword>
<dbReference type="CDD" id="cd06661">
    <property type="entry name" value="GGCT_like"/>
    <property type="match status" value="1"/>
</dbReference>